<keyword evidence="2" id="KW-1185">Reference proteome</keyword>
<comment type="caution">
    <text evidence="1">The sequence shown here is derived from an EMBL/GenBank/DDBJ whole genome shotgun (WGS) entry which is preliminary data.</text>
</comment>
<reference evidence="1" key="2">
    <citation type="submission" date="2020-09" db="EMBL/GenBank/DDBJ databases">
        <authorList>
            <person name="Sun Q."/>
            <person name="Zhou Y."/>
        </authorList>
    </citation>
    <scope>NUCLEOTIDE SEQUENCE</scope>
    <source>
        <strain evidence="1">CGMCC 1.15085</strain>
    </source>
</reference>
<name>A0A916T5B4_9MICO</name>
<sequence>MVTGQAQELTARVVAPGEMEDVVRRLAGGPHAMVAASMRTRELTALARASGGAFELLIPSESDARLISGPAARLGAELVGLITTLEQATGATPPDEPPPAVDMPPLAPGELLALAEVIREGDSERLDAALEELEMPGLPWWVTQFAWGAEAILTLQLTGGSGDGFATMLHLFTDGWGRLHADADDDLTFQPMTTIEVQARVSAFAALLQESSDGDD</sequence>
<dbReference type="AlphaFoldDB" id="A0A916T5B4"/>
<reference evidence="1" key="1">
    <citation type="journal article" date="2014" name="Int. J. Syst. Evol. Microbiol.">
        <title>Complete genome sequence of Corynebacterium casei LMG S-19264T (=DSM 44701T), isolated from a smear-ripened cheese.</title>
        <authorList>
            <consortium name="US DOE Joint Genome Institute (JGI-PGF)"/>
            <person name="Walter F."/>
            <person name="Albersmeier A."/>
            <person name="Kalinowski J."/>
            <person name="Ruckert C."/>
        </authorList>
    </citation>
    <scope>NUCLEOTIDE SEQUENCE</scope>
    <source>
        <strain evidence="1">CGMCC 1.15085</strain>
    </source>
</reference>
<proteinExistence type="predicted"/>
<evidence type="ECO:0000313" key="1">
    <source>
        <dbReference type="EMBL" id="GGB30009.1"/>
    </source>
</evidence>
<evidence type="ECO:0000313" key="2">
    <source>
        <dbReference type="Proteomes" id="UP000636793"/>
    </source>
</evidence>
<protein>
    <submittedName>
        <fullName evidence="1">Uncharacterized protein</fullName>
    </submittedName>
</protein>
<gene>
    <name evidence="1" type="ORF">GCM10011492_20530</name>
</gene>
<organism evidence="1 2">
    <name type="scientific">Flexivirga endophytica</name>
    <dbReference type="NCBI Taxonomy" id="1849103"/>
    <lineage>
        <taxon>Bacteria</taxon>
        <taxon>Bacillati</taxon>
        <taxon>Actinomycetota</taxon>
        <taxon>Actinomycetes</taxon>
        <taxon>Micrococcales</taxon>
        <taxon>Dermacoccaceae</taxon>
        <taxon>Flexivirga</taxon>
    </lineage>
</organism>
<accession>A0A916T5B4</accession>
<dbReference type="Proteomes" id="UP000636793">
    <property type="component" value="Unassembled WGS sequence"/>
</dbReference>
<dbReference type="EMBL" id="BMHI01000003">
    <property type="protein sequence ID" value="GGB30009.1"/>
    <property type="molecule type" value="Genomic_DNA"/>
</dbReference>